<dbReference type="AlphaFoldDB" id="A0A918VIW6"/>
<dbReference type="GO" id="GO:0046503">
    <property type="term" value="P:glycerolipid catabolic process"/>
    <property type="evidence" value="ECO:0007669"/>
    <property type="project" value="TreeGrafter"/>
</dbReference>
<dbReference type="SUPFAM" id="SSF53474">
    <property type="entry name" value="alpha/beta-Hydrolases"/>
    <property type="match status" value="1"/>
</dbReference>
<proteinExistence type="predicted"/>
<dbReference type="Proteomes" id="UP000614811">
    <property type="component" value="Unassembled WGS sequence"/>
</dbReference>
<keyword evidence="3" id="KW-1185">Reference proteome</keyword>
<keyword evidence="2" id="KW-0378">Hydrolase</keyword>
<reference evidence="2" key="2">
    <citation type="submission" date="2020-09" db="EMBL/GenBank/DDBJ databases">
        <authorList>
            <person name="Sun Q."/>
            <person name="Kim S."/>
        </authorList>
    </citation>
    <scope>NUCLEOTIDE SEQUENCE</scope>
    <source>
        <strain evidence="2">KCTC 12711</strain>
    </source>
</reference>
<evidence type="ECO:0000313" key="2">
    <source>
        <dbReference type="EMBL" id="GHA00880.1"/>
    </source>
</evidence>
<feature type="domain" description="AB hydrolase-1" evidence="1">
    <location>
        <begin position="23"/>
        <end position="275"/>
    </location>
</feature>
<sequence>MEKYLMANGLRLAYEEFGQPANPAIVLIMGLGTQMIAWPDALCNGLADRGFHVIRFDNRDIGLSQRIETKKDTNVLKLLLRKRVGLSIRVPYTLRDMAADTVGLLDQLEIDSAHWVGASMGGMIAQVLAAEYPERSLSLCSIMSTSGNPELPQASWRVARQLISQPGITNEQAFLKHALKTWAIIGSPDYPPTQEELTERILTAVRRAYSPKGFANQMAAILESGDRRGLLRKIDAPTLVIHGKADVLVPVEGGIDTATNIKHAKLELIEGMGHDLPKQLLPRFVDSIDQHIQTI</sequence>
<dbReference type="InterPro" id="IPR000073">
    <property type="entry name" value="AB_hydrolase_1"/>
</dbReference>
<comment type="caution">
    <text evidence="2">The sequence shown here is derived from an EMBL/GenBank/DDBJ whole genome shotgun (WGS) entry which is preliminary data.</text>
</comment>
<dbReference type="PANTHER" id="PTHR43433">
    <property type="entry name" value="HYDROLASE, ALPHA/BETA FOLD FAMILY PROTEIN"/>
    <property type="match status" value="1"/>
</dbReference>
<accession>A0A918VIW6</accession>
<evidence type="ECO:0000259" key="1">
    <source>
        <dbReference type="Pfam" id="PF00561"/>
    </source>
</evidence>
<dbReference type="GO" id="GO:0004806">
    <property type="term" value="F:triacylglycerol lipase activity"/>
    <property type="evidence" value="ECO:0007669"/>
    <property type="project" value="TreeGrafter"/>
</dbReference>
<dbReference type="InterPro" id="IPR029058">
    <property type="entry name" value="AB_hydrolase_fold"/>
</dbReference>
<dbReference type="EMBL" id="BMXA01000001">
    <property type="protein sequence ID" value="GHA00880.1"/>
    <property type="molecule type" value="Genomic_DNA"/>
</dbReference>
<dbReference type="RefSeq" id="WP_189398648.1">
    <property type="nucleotide sequence ID" value="NZ_BMXA01000001.1"/>
</dbReference>
<name>A0A918VIW6_9GAMM</name>
<protein>
    <submittedName>
        <fullName evidence="2">Hydrolase</fullName>
    </submittedName>
</protein>
<reference evidence="2" key="1">
    <citation type="journal article" date="2014" name="Int. J. Syst. Evol. Microbiol.">
        <title>Complete genome sequence of Corynebacterium casei LMG S-19264T (=DSM 44701T), isolated from a smear-ripened cheese.</title>
        <authorList>
            <consortium name="US DOE Joint Genome Institute (JGI-PGF)"/>
            <person name="Walter F."/>
            <person name="Albersmeier A."/>
            <person name="Kalinowski J."/>
            <person name="Ruckert C."/>
        </authorList>
    </citation>
    <scope>NUCLEOTIDE SEQUENCE</scope>
    <source>
        <strain evidence="2">KCTC 12711</strain>
    </source>
</reference>
<dbReference type="Gene3D" id="3.40.50.1820">
    <property type="entry name" value="alpha/beta hydrolase"/>
    <property type="match status" value="1"/>
</dbReference>
<dbReference type="Pfam" id="PF00561">
    <property type="entry name" value="Abhydrolase_1"/>
    <property type="match status" value="1"/>
</dbReference>
<dbReference type="PANTHER" id="PTHR43433:SF5">
    <property type="entry name" value="AB HYDROLASE-1 DOMAIN-CONTAINING PROTEIN"/>
    <property type="match status" value="1"/>
</dbReference>
<dbReference type="InterPro" id="IPR050471">
    <property type="entry name" value="AB_hydrolase"/>
</dbReference>
<gene>
    <name evidence="2" type="ORF">GCM10008090_07430</name>
</gene>
<evidence type="ECO:0000313" key="3">
    <source>
        <dbReference type="Proteomes" id="UP000614811"/>
    </source>
</evidence>
<organism evidence="2 3">
    <name type="scientific">Arenicella chitinivorans</name>
    <dbReference type="NCBI Taxonomy" id="1329800"/>
    <lineage>
        <taxon>Bacteria</taxon>
        <taxon>Pseudomonadati</taxon>
        <taxon>Pseudomonadota</taxon>
        <taxon>Gammaproteobacteria</taxon>
        <taxon>Arenicellales</taxon>
        <taxon>Arenicellaceae</taxon>
        <taxon>Arenicella</taxon>
    </lineage>
</organism>